<accession>X0SUC1</accession>
<reference evidence="3" key="1">
    <citation type="journal article" date="2014" name="Front. Microbiol.">
        <title>High frequency of phylogenetically diverse reductive dehalogenase-homologous genes in deep subseafloor sedimentary metagenomes.</title>
        <authorList>
            <person name="Kawai M."/>
            <person name="Futagami T."/>
            <person name="Toyoda A."/>
            <person name="Takaki Y."/>
            <person name="Nishi S."/>
            <person name="Hori S."/>
            <person name="Arai W."/>
            <person name="Tsubouchi T."/>
            <person name="Morono Y."/>
            <person name="Uchiyama I."/>
            <person name="Ito T."/>
            <person name="Fujiyama A."/>
            <person name="Inagaki F."/>
            <person name="Takami H."/>
        </authorList>
    </citation>
    <scope>NUCLEOTIDE SEQUENCE</scope>
    <source>
        <strain evidence="3">Expedition CK06-06</strain>
    </source>
</reference>
<dbReference type="InterPro" id="IPR002347">
    <property type="entry name" value="SDR_fam"/>
</dbReference>
<protein>
    <recommendedName>
        <fullName evidence="2">Ketoreductase domain-containing protein</fullName>
    </recommendedName>
</protein>
<gene>
    <name evidence="3" type="ORF">S01H1_12217</name>
</gene>
<dbReference type="CDD" id="cd05233">
    <property type="entry name" value="SDR_c"/>
    <property type="match status" value="1"/>
</dbReference>
<dbReference type="Pfam" id="PF00106">
    <property type="entry name" value="adh_short"/>
    <property type="match status" value="1"/>
</dbReference>
<dbReference type="SMART" id="SM00822">
    <property type="entry name" value="PKS_KR"/>
    <property type="match status" value="1"/>
</dbReference>
<dbReference type="InterPro" id="IPR057326">
    <property type="entry name" value="KR_dom"/>
</dbReference>
<dbReference type="SUPFAM" id="SSF51735">
    <property type="entry name" value="NAD(P)-binding Rossmann-fold domains"/>
    <property type="match status" value="1"/>
</dbReference>
<comment type="similarity">
    <text evidence="1">Belongs to the short-chain dehydrogenases/reductases (SDR) family.</text>
</comment>
<feature type="domain" description="Ketoreductase" evidence="2">
    <location>
        <begin position="10"/>
        <end position="156"/>
    </location>
</feature>
<dbReference type="Gene3D" id="3.40.50.720">
    <property type="entry name" value="NAD(P)-binding Rossmann-like Domain"/>
    <property type="match status" value="1"/>
</dbReference>
<organism evidence="3">
    <name type="scientific">marine sediment metagenome</name>
    <dbReference type="NCBI Taxonomy" id="412755"/>
    <lineage>
        <taxon>unclassified sequences</taxon>
        <taxon>metagenomes</taxon>
        <taxon>ecological metagenomes</taxon>
    </lineage>
</organism>
<evidence type="ECO:0000256" key="1">
    <source>
        <dbReference type="ARBA" id="ARBA00006484"/>
    </source>
</evidence>
<dbReference type="PRINTS" id="PR00081">
    <property type="entry name" value="GDHRDH"/>
</dbReference>
<dbReference type="PANTHER" id="PTHR42760">
    <property type="entry name" value="SHORT-CHAIN DEHYDROGENASES/REDUCTASES FAMILY MEMBER"/>
    <property type="match status" value="1"/>
</dbReference>
<dbReference type="PRINTS" id="PR00080">
    <property type="entry name" value="SDRFAMILY"/>
</dbReference>
<sequence length="156" mass="16195">MNDLFDLAGRVAVVTGGSRGLGKEMALALTEAGADLMIAARTAEDLEAAAAEIAQATWRKVIPAALDVADPKAATAAVDRAVDELGRIDILVNSAGINVRSPVGQISDEDFQRIQQVNVTGTFNFCRAAARHMTSAGFGRIINIGSALSFVGLAGR</sequence>
<dbReference type="GO" id="GO:0016616">
    <property type="term" value="F:oxidoreductase activity, acting on the CH-OH group of donors, NAD or NADP as acceptor"/>
    <property type="evidence" value="ECO:0007669"/>
    <property type="project" value="TreeGrafter"/>
</dbReference>
<dbReference type="AlphaFoldDB" id="X0SUC1"/>
<dbReference type="EMBL" id="BARS01006253">
    <property type="protein sequence ID" value="GAF67410.1"/>
    <property type="molecule type" value="Genomic_DNA"/>
</dbReference>
<evidence type="ECO:0000259" key="2">
    <source>
        <dbReference type="SMART" id="SM00822"/>
    </source>
</evidence>
<name>X0SUC1_9ZZZZ</name>
<dbReference type="GO" id="GO:0030497">
    <property type="term" value="P:fatty acid elongation"/>
    <property type="evidence" value="ECO:0007669"/>
    <property type="project" value="TreeGrafter"/>
</dbReference>
<evidence type="ECO:0000313" key="3">
    <source>
        <dbReference type="EMBL" id="GAF67410.1"/>
    </source>
</evidence>
<comment type="caution">
    <text evidence="3">The sequence shown here is derived from an EMBL/GenBank/DDBJ whole genome shotgun (WGS) entry which is preliminary data.</text>
</comment>
<proteinExistence type="inferred from homology"/>
<feature type="non-terminal residue" evidence="3">
    <location>
        <position position="156"/>
    </location>
</feature>
<dbReference type="PANTHER" id="PTHR42760:SF40">
    <property type="entry name" value="3-OXOACYL-[ACYL-CARRIER-PROTEIN] REDUCTASE, CHLOROPLASTIC"/>
    <property type="match status" value="1"/>
</dbReference>
<dbReference type="InterPro" id="IPR036291">
    <property type="entry name" value="NAD(P)-bd_dom_sf"/>
</dbReference>